<protein>
    <submittedName>
        <fullName evidence="1">Uncharacterized protein</fullName>
    </submittedName>
</protein>
<accession>A0A3M7Q0M5</accession>
<organism evidence="1 2">
    <name type="scientific">Brachionus plicatilis</name>
    <name type="common">Marine rotifer</name>
    <name type="synonym">Brachionus muelleri</name>
    <dbReference type="NCBI Taxonomy" id="10195"/>
    <lineage>
        <taxon>Eukaryota</taxon>
        <taxon>Metazoa</taxon>
        <taxon>Spiralia</taxon>
        <taxon>Gnathifera</taxon>
        <taxon>Rotifera</taxon>
        <taxon>Eurotatoria</taxon>
        <taxon>Monogononta</taxon>
        <taxon>Pseudotrocha</taxon>
        <taxon>Ploima</taxon>
        <taxon>Brachionidae</taxon>
        <taxon>Brachionus</taxon>
    </lineage>
</organism>
<reference evidence="1 2" key="1">
    <citation type="journal article" date="2018" name="Sci. Rep.">
        <title>Genomic signatures of local adaptation to the degree of environmental predictability in rotifers.</title>
        <authorList>
            <person name="Franch-Gras L."/>
            <person name="Hahn C."/>
            <person name="Garcia-Roger E.M."/>
            <person name="Carmona M.J."/>
            <person name="Serra M."/>
            <person name="Gomez A."/>
        </authorList>
    </citation>
    <scope>NUCLEOTIDE SEQUENCE [LARGE SCALE GENOMIC DNA]</scope>
    <source>
        <strain evidence="1">HYR1</strain>
    </source>
</reference>
<evidence type="ECO:0000313" key="1">
    <source>
        <dbReference type="EMBL" id="RNA04478.1"/>
    </source>
</evidence>
<name>A0A3M7Q0M5_BRAPC</name>
<keyword evidence="2" id="KW-1185">Reference proteome</keyword>
<evidence type="ECO:0000313" key="2">
    <source>
        <dbReference type="Proteomes" id="UP000276133"/>
    </source>
</evidence>
<sequence length="107" mass="12190">MYLRTFSGEKTLISTSCWVHAIGWRGLARHDATELDVENVRDLDTIRVEGAIKAEEAFDRVSALLLAVYIIIKKLWLKLTGPDNRRFELTDGVAHCCFDLFAHRGIE</sequence>
<comment type="caution">
    <text evidence="1">The sequence shown here is derived from an EMBL/GenBank/DDBJ whole genome shotgun (WGS) entry which is preliminary data.</text>
</comment>
<dbReference type="EMBL" id="REGN01008095">
    <property type="protein sequence ID" value="RNA04478.1"/>
    <property type="molecule type" value="Genomic_DNA"/>
</dbReference>
<dbReference type="Proteomes" id="UP000276133">
    <property type="component" value="Unassembled WGS sequence"/>
</dbReference>
<gene>
    <name evidence="1" type="ORF">BpHYR1_041037</name>
</gene>
<proteinExistence type="predicted"/>
<dbReference type="AlphaFoldDB" id="A0A3M7Q0M5"/>